<dbReference type="Pfam" id="PF01270">
    <property type="entry name" value="Glyco_hydro_8"/>
    <property type="match status" value="1"/>
</dbReference>
<comment type="similarity">
    <text evidence="2">Belongs to the glycosyl hydrolase 8 (cellulase D) family.</text>
</comment>
<dbReference type="HOGENOM" id="CLU_037297_0_0_4"/>
<evidence type="ECO:0000313" key="9">
    <source>
        <dbReference type="EMBL" id="ADL56429.1"/>
    </source>
</evidence>
<keyword evidence="7" id="KW-0624">Polysaccharide degradation</keyword>
<dbReference type="InterPro" id="IPR002037">
    <property type="entry name" value="Glyco_hydro_8"/>
</dbReference>
<dbReference type="EMBL" id="CP002159">
    <property type="protein sequence ID" value="ADL56429.1"/>
    <property type="molecule type" value="Genomic_DNA"/>
</dbReference>
<keyword evidence="4 9" id="KW-0378">Hydrolase</keyword>
<evidence type="ECO:0000256" key="8">
    <source>
        <dbReference type="SAM" id="SignalP"/>
    </source>
</evidence>
<dbReference type="OrthoDB" id="9766708at2"/>
<dbReference type="EC" id="3.2.1.4" evidence="3"/>
<dbReference type="NCBIfam" id="NF008305">
    <property type="entry name" value="PRK11097.1"/>
    <property type="match status" value="1"/>
</dbReference>
<keyword evidence="5" id="KW-0136">Cellulose degradation</keyword>
<comment type="catalytic activity">
    <reaction evidence="1">
        <text>Endohydrolysis of (1-&gt;4)-beta-D-glucosidic linkages in cellulose, lichenin and cereal beta-D-glucans.</text>
        <dbReference type="EC" id="3.2.1.4"/>
    </reaction>
</comment>
<dbReference type="STRING" id="395494.Galf_2429"/>
<evidence type="ECO:0000256" key="4">
    <source>
        <dbReference type="ARBA" id="ARBA00022801"/>
    </source>
</evidence>
<evidence type="ECO:0000256" key="5">
    <source>
        <dbReference type="ARBA" id="ARBA00023001"/>
    </source>
</evidence>
<dbReference type="SUPFAM" id="SSF48208">
    <property type="entry name" value="Six-hairpin glycosidases"/>
    <property type="match status" value="1"/>
</dbReference>
<feature type="chain" id="PRO_5003128265" description="cellulase" evidence="8">
    <location>
        <begin position="25"/>
        <end position="384"/>
    </location>
</feature>
<dbReference type="InterPro" id="IPR012341">
    <property type="entry name" value="6hp_glycosidase-like_sf"/>
</dbReference>
<dbReference type="GO" id="GO:0008810">
    <property type="term" value="F:cellulase activity"/>
    <property type="evidence" value="ECO:0007669"/>
    <property type="project" value="UniProtKB-EC"/>
</dbReference>
<dbReference type="PRINTS" id="PR00735">
    <property type="entry name" value="GLHYDRLASE8"/>
</dbReference>
<evidence type="ECO:0000256" key="6">
    <source>
        <dbReference type="ARBA" id="ARBA00023295"/>
    </source>
</evidence>
<accession>D9SK17</accession>
<keyword evidence="7" id="KW-0119">Carbohydrate metabolism</keyword>
<dbReference type="Gene3D" id="1.50.10.10">
    <property type="match status" value="1"/>
</dbReference>
<name>D9SK17_GALCS</name>
<evidence type="ECO:0000256" key="3">
    <source>
        <dbReference type="ARBA" id="ARBA00012601"/>
    </source>
</evidence>
<keyword evidence="6 9" id="KW-0326">Glycosidase</keyword>
<dbReference type="Proteomes" id="UP000001235">
    <property type="component" value="Chromosome"/>
</dbReference>
<sequence length="384" mass="42616" precursor="true">MSATIAKIVIGVLAWLMVALSADAQTCWPAWQAFGSQFIQADGRVLADESEQRYSTSEGQAYGLFFALIADDRPRFEKILLWSRDNLAGGDLSAHLPAWQWGKRADGTWGVVDQNSASDADTWFAYTLLEAGRLWHEPRYTALGRLMLANIRIQLVRNLPGAGNVLLPAANGFSLDAGGSRLNPSYIPIQLFRAFSVVEPEGPWVQIIDNNLAMLNRITAMGYAPDWAAYVPGRGYLIDPLRGAIGTHDAIRIYLWWGMLSRQDPAFGGMKKLIYGMNKLIPKYQITPPLKVDTQTGDVSGMSPPSFSAALLPYFKTMKNSVAVQLQNDRLISKTENDLLIGEDIRYYDQVLALFGQGWMARRFAFSSQGQLVVQWKPSCSAIK</sequence>
<reference evidence="9 10" key="1">
    <citation type="submission" date="2010-08" db="EMBL/GenBank/DDBJ databases">
        <title>Complete sequence of Gallionella capsiferriformans ES-2.</title>
        <authorList>
            <consortium name="US DOE Joint Genome Institute"/>
            <person name="Lucas S."/>
            <person name="Copeland A."/>
            <person name="Lapidus A."/>
            <person name="Cheng J.-F."/>
            <person name="Bruce D."/>
            <person name="Goodwin L."/>
            <person name="Pitluck S."/>
            <person name="Chertkov O."/>
            <person name="Davenport K.W."/>
            <person name="Detter J.C."/>
            <person name="Han C."/>
            <person name="Tapia R."/>
            <person name="Land M."/>
            <person name="Hauser L."/>
            <person name="Chang Y.-J."/>
            <person name="Jeffries C."/>
            <person name="Kyrpides N."/>
            <person name="Ivanova N."/>
            <person name="Mikhailova N."/>
            <person name="Shelobolina E.S."/>
            <person name="Picardal F."/>
            <person name="Roden E."/>
            <person name="Emerson D."/>
            <person name="Woyke T."/>
        </authorList>
    </citation>
    <scope>NUCLEOTIDE SEQUENCE [LARGE SCALE GENOMIC DNA]</scope>
    <source>
        <strain evidence="9 10">ES-2</strain>
    </source>
</reference>
<dbReference type="RefSeq" id="WP_013294349.1">
    <property type="nucleotide sequence ID" value="NC_014394.1"/>
</dbReference>
<dbReference type="CAZy" id="GH8">
    <property type="family name" value="Glycoside Hydrolase Family 8"/>
</dbReference>
<evidence type="ECO:0000256" key="2">
    <source>
        <dbReference type="ARBA" id="ARBA00009209"/>
    </source>
</evidence>
<dbReference type="AlphaFoldDB" id="D9SK17"/>
<dbReference type="eggNOG" id="COG3405">
    <property type="taxonomic scope" value="Bacteria"/>
</dbReference>
<gene>
    <name evidence="9" type="ordered locus">Galf_2429</name>
</gene>
<feature type="signal peptide" evidence="8">
    <location>
        <begin position="1"/>
        <end position="24"/>
    </location>
</feature>
<proteinExistence type="inferred from homology"/>
<protein>
    <recommendedName>
        <fullName evidence="3">cellulase</fullName>
        <ecNumber evidence="3">3.2.1.4</ecNumber>
    </recommendedName>
</protein>
<evidence type="ECO:0000256" key="1">
    <source>
        <dbReference type="ARBA" id="ARBA00000966"/>
    </source>
</evidence>
<organism evidence="9 10">
    <name type="scientific">Gallionella capsiferriformans (strain ES-2)</name>
    <name type="common">Gallionella ferruginea capsiferriformans (strain ES-2)</name>
    <dbReference type="NCBI Taxonomy" id="395494"/>
    <lineage>
        <taxon>Bacteria</taxon>
        <taxon>Pseudomonadati</taxon>
        <taxon>Pseudomonadota</taxon>
        <taxon>Betaproteobacteria</taxon>
        <taxon>Nitrosomonadales</taxon>
        <taxon>Gallionellaceae</taxon>
        <taxon>Gallionella</taxon>
    </lineage>
</organism>
<keyword evidence="8" id="KW-0732">Signal</keyword>
<evidence type="ECO:0000313" key="10">
    <source>
        <dbReference type="Proteomes" id="UP000001235"/>
    </source>
</evidence>
<dbReference type="KEGG" id="gca:Galf_2429"/>
<dbReference type="GO" id="GO:0030245">
    <property type="term" value="P:cellulose catabolic process"/>
    <property type="evidence" value="ECO:0007669"/>
    <property type="project" value="UniProtKB-KW"/>
</dbReference>
<dbReference type="InterPro" id="IPR008928">
    <property type="entry name" value="6-hairpin_glycosidase_sf"/>
</dbReference>
<evidence type="ECO:0000256" key="7">
    <source>
        <dbReference type="ARBA" id="ARBA00023326"/>
    </source>
</evidence>
<keyword evidence="10" id="KW-1185">Reference proteome</keyword>